<proteinExistence type="predicted"/>
<reference evidence="2" key="2">
    <citation type="submission" date="2021-01" db="EMBL/GenBank/DDBJ databases">
        <authorList>
            <person name="Schikora-Tamarit M.A."/>
        </authorList>
    </citation>
    <scope>NUCLEOTIDE SEQUENCE</scope>
    <source>
        <strain evidence="2">CBS2887</strain>
    </source>
</reference>
<keyword evidence="1" id="KW-0812">Transmembrane</keyword>
<protein>
    <submittedName>
        <fullName evidence="2">Uncharacterized protein</fullName>
    </submittedName>
</protein>
<keyword evidence="1" id="KW-1133">Transmembrane helix</keyword>
<keyword evidence="3" id="KW-1185">Reference proteome</keyword>
<comment type="caution">
    <text evidence="2">The sequence shown here is derived from an EMBL/GenBank/DDBJ whole genome shotgun (WGS) entry which is preliminary data.</text>
</comment>
<accession>A0A9P8QCR5</accession>
<evidence type="ECO:0000256" key="1">
    <source>
        <dbReference type="SAM" id="Phobius"/>
    </source>
</evidence>
<evidence type="ECO:0000313" key="2">
    <source>
        <dbReference type="EMBL" id="KAH3687039.1"/>
    </source>
</evidence>
<evidence type="ECO:0000313" key="3">
    <source>
        <dbReference type="Proteomes" id="UP000774326"/>
    </source>
</evidence>
<sequence>MIAQFLFCHLKRLIHEKLVVCSQTHVVSLGIPDARQSVPVVQIDAVDLLSDTLEEQEEEENHCVIGCAAAAAVEQNPSTATRRSVMEPDEIGPLGTGCKRTLVSDAVFGYSVEESVGPHVYLATEEVRCDLVTVTDLPLHTFTWLVGSSWNLIKGFVQRKIVSDGVLPACLGESVEGIMTSDPVINLTEGENAFFVGQDGLCDHRSNVGRARMVLAEYLEPFQAVNVVVFTVAKVTIVVLFLLLHVLNGVNTSDRASLERSWDLRSHQGQDFRSDHRRSISCHCLAPTWNLNTVNLGTVSPADQELPKPGVQVVRYVGVQTTDNLSWPKVYVNLFLFILLICVSTNTNG</sequence>
<gene>
    <name evidence="2" type="ORF">WICPIJ_001983</name>
</gene>
<name>A0A9P8QCR5_WICPI</name>
<organism evidence="2 3">
    <name type="scientific">Wickerhamomyces pijperi</name>
    <name type="common">Yeast</name>
    <name type="synonym">Pichia pijperi</name>
    <dbReference type="NCBI Taxonomy" id="599730"/>
    <lineage>
        <taxon>Eukaryota</taxon>
        <taxon>Fungi</taxon>
        <taxon>Dikarya</taxon>
        <taxon>Ascomycota</taxon>
        <taxon>Saccharomycotina</taxon>
        <taxon>Saccharomycetes</taxon>
        <taxon>Phaffomycetales</taxon>
        <taxon>Wickerhamomycetaceae</taxon>
        <taxon>Wickerhamomyces</taxon>
    </lineage>
</organism>
<dbReference type="AlphaFoldDB" id="A0A9P8QCR5"/>
<keyword evidence="1" id="KW-0472">Membrane</keyword>
<dbReference type="EMBL" id="JAEUBG010001039">
    <property type="protein sequence ID" value="KAH3687039.1"/>
    <property type="molecule type" value="Genomic_DNA"/>
</dbReference>
<dbReference type="Proteomes" id="UP000774326">
    <property type="component" value="Unassembled WGS sequence"/>
</dbReference>
<feature type="transmembrane region" description="Helical" evidence="1">
    <location>
        <begin position="227"/>
        <end position="247"/>
    </location>
</feature>
<feature type="transmembrane region" description="Helical" evidence="1">
    <location>
        <begin position="330"/>
        <end position="347"/>
    </location>
</feature>
<reference evidence="2" key="1">
    <citation type="journal article" date="2021" name="Open Biol.">
        <title>Shared evolutionary footprints suggest mitochondrial oxidative damage underlies multiple complex I losses in fungi.</title>
        <authorList>
            <person name="Schikora-Tamarit M.A."/>
            <person name="Marcet-Houben M."/>
            <person name="Nosek J."/>
            <person name="Gabaldon T."/>
        </authorList>
    </citation>
    <scope>NUCLEOTIDE SEQUENCE</scope>
    <source>
        <strain evidence="2">CBS2887</strain>
    </source>
</reference>